<dbReference type="STRING" id="6832.A0A553NP98"/>
<dbReference type="OrthoDB" id="75724at2759"/>
<dbReference type="PANTHER" id="PTHR10174">
    <property type="entry name" value="ALPHA-TOCOPHEROL TRANSFER PROTEIN-RELATED"/>
    <property type="match status" value="1"/>
</dbReference>
<protein>
    <recommendedName>
        <fullName evidence="1">CRAL-TRIO domain-containing protein</fullName>
    </recommendedName>
</protein>
<proteinExistence type="predicted"/>
<keyword evidence="3" id="KW-1185">Reference proteome</keyword>
<dbReference type="InterPro" id="IPR036865">
    <property type="entry name" value="CRAL-TRIO_dom_sf"/>
</dbReference>
<dbReference type="AlphaFoldDB" id="A0A553NP98"/>
<dbReference type="Proteomes" id="UP000318571">
    <property type="component" value="Chromosome 4"/>
</dbReference>
<accession>A0A553NP98</accession>
<dbReference type="PROSITE" id="PS50191">
    <property type="entry name" value="CRAL_TRIO"/>
    <property type="match status" value="1"/>
</dbReference>
<dbReference type="SUPFAM" id="SSF46938">
    <property type="entry name" value="CRAL/TRIO N-terminal domain"/>
    <property type="match status" value="1"/>
</dbReference>
<dbReference type="SMART" id="SM00516">
    <property type="entry name" value="SEC14"/>
    <property type="match status" value="1"/>
</dbReference>
<evidence type="ECO:0000259" key="1">
    <source>
        <dbReference type="PROSITE" id="PS50191"/>
    </source>
</evidence>
<dbReference type="InterPro" id="IPR036273">
    <property type="entry name" value="CRAL/TRIO_N_dom_sf"/>
</dbReference>
<dbReference type="PRINTS" id="PR00180">
    <property type="entry name" value="CRETINALDHBP"/>
</dbReference>
<evidence type="ECO:0000313" key="3">
    <source>
        <dbReference type="Proteomes" id="UP000318571"/>
    </source>
</evidence>
<comment type="caution">
    <text evidence="2">The sequence shown here is derived from an EMBL/GenBank/DDBJ whole genome shotgun (WGS) entry which is preliminary data.</text>
</comment>
<name>A0A553NP98_TIGCA</name>
<dbReference type="PANTHER" id="PTHR10174:SF208">
    <property type="entry name" value="CRAL-TRIO DOMAIN-CONTAINING PROTEIN DDB_G0278031"/>
    <property type="match status" value="1"/>
</dbReference>
<dbReference type="Pfam" id="PF00650">
    <property type="entry name" value="CRAL_TRIO"/>
    <property type="match status" value="1"/>
</dbReference>
<gene>
    <name evidence="2" type="ORF">TCAL_11788</name>
</gene>
<dbReference type="CDD" id="cd00170">
    <property type="entry name" value="SEC14"/>
    <property type="match status" value="1"/>
</dbReference>
<reference evidence="2 3" key="1">
    <citation type="journal article" date="2018" name="Nat. Ecol. Evol.">
        <title>Genomic signatures of mitonuclear coevolution across populations of Tigriopus californicus.</title>
        <authorList>
            <person name="Barreto F.S."/>
            <person name="Watson E.T."/>
            <person name="Lima T.G."/>
            <person name="Willett C.S."/>
            <person name="Edmands S."/>
            <person name="Li W."/>
            <person name="Burton R.S."/>
        </authorList>
    </citation>
    <scope>NUCLEOTIDE SEQUENCE [LARGE SCALE GENOMIC DNA]</scope>
    <source>
        <strain evidence="2 3">San Diego</strain>
    </source>
</reference>
<dbReference type="EMBL" id="VCGU01000011">
    <property type="protein sequence ID" value="TRY67243.1"/>
    <property type="molecule type" value="Genomic_DNA"/>
</dbReference>
<evidence type="ECO:0000313" key="2">
    <source>
        <dbReference type="EMBL" id="TRY67243.1"/>
    </source>
</evidence>
<dbReference type="Gene3D" id="3.40.525.10">
    <property type="entry name" value="CRAL-TRIO lipid binding domain"/>
    <property type="match status" value="1"/>
</dbReference>
<dbReference type="SUPFAM" id="SSF52087">
    <property type="entry name" value="CRAL/TRIO domain"/>
    <property type="match status" value="1"/>
</dbReference>
<sequence length="286" mass="32819">MELSIEHDPNFGSMNEEELSANWKQAAKSNVNDVVKERQAKIKVFRDLLAQHHIQLRPGDDHQLLGILRSANCDVKKALDVAKEFLEYKIHCTNVLPSTVREMITDNLKRFMVLPHRDKHGRRIIVYKMWDADKYPYKTIMEMFYVLCMMLSREVKTQIAGISLVGDMAGMTRKHVPSTWSDIQTWATFMKGGVPVWFHSIHILNGPWLFEFLYSFAKPLLNDKTKGNVVLHKRADGFKTLHAEIDPQILPEEFGGTAGKLDNSLCLSAALKLDDYFKDLQNSTID</sequence>
<dbReference type="GO" id="GO:0016020">
    <property type="term" value="C:membrane"/>
    <property type="evidence" value="ECO:0007669"/>
    <property type="project" value="TreeGrafter"/>
</dbReference>
<feature type="domain" description="CRAL-TRIO" evidence="1">
    <location>
        <begin position="101"/>
        <end position="262"/>
    </location>
</feature>
<dbReference type="GO" id="GO:1902936">
    <property type="term" value="F:phosphatidylinositol bisphosphate binding"/>
    <property type="evidence" value="ECO:0007669"/>
    <property type="project" value="TreeGrafter"/>
</dbReference>
<organism evidence="2 3">
    <name type="scientific">Tigriopus californicus</name>
    <name type="common">Marine copepod</name>
    <dbReference type="NCBI Taxonomy" id="6832"/>
    <lineage>
        <taxon>Eukaryota</taxon>
        <taxon>Metazoa</taxon>
        <taxon>Ecdysozoa</taxon>
        <taxon>Arthropoda</taxon>
        <taxon>Crustacea</taxon>
        <taxon>Multicrustacea</taxon>
        <taxon>Hexanauplia</taxon>
        <taxon>Copepoda</taxon>
        <taxon>Harpacticoida</taxon>
        <taxon>Harpacticidae</taxon>
        <taxon>Tigriopus</taxon>
    </lineage>
</organism>
<dbReference type="OMA" id="IREETIH"/>
<dbReference type="InterPro" id="IPR001251">
    <property type="entry name" value="CRAL-TRIO_dom"/>
</dbReference>